<dbReference type="eggNOG" id="KOG2114">
    <property type="taxonomic scope" value="Eukaryota"/>
</dbReference>
<keyword evidence="9" id="KW-0808">Transferase</keyword>
<dbReference type="GO" id="GO:0033263">
    <property type="term" value="C:CORVET complex"/>
    <property type="evidence" value="ECO:0007669"/>
    <property type="project" value="UniProtKB-UniRule"/>
</dbReference>
<dbReference type="EC" id="2.3.2.27" evidence="9"/>
<dbReference type="GO" id="GO:0061630">
    <property type="term" value="F:ubiquitin protein ligase activity"/>
    <property type="evidence" value="ECO:0007669"/>
    <property type="project" value="UniProtKB-EC"/>
</dbReference>
<dbReference type="HOGENOM" id="CLU_001287_0_0_1"/>
<dbReference type="GO" id="GO:0030897">
    <property type="term" value="C:HOPS complex"/>
    <property type="evidence" value="ECO:0007669"/>
    <property type="project" value="UniProtKB-UniRule"/>
</dbReference>
<dbReference type="GO" id="GO:0036205">
    <property type="term" value="P:histone catabolic process"/>
    <property type="evidence" value="ECO:0007669"/>
    <property type="project" value="EnsemblFungi"/>
</dbReference>
<evidence type="ECO:0000256" key="10">
    <source>
        <dbReference type="PROSITE-ProRule" id="PRU00175"/>
    </source>
</evidence>
<dbReference type="RefSeq" id="XP_001644277.1">
    <property type="nucleotide sequence ID" value="XM_001644227.1"/>
</dbReference>
<dbReference type="OMA" id="ENENECP"/>
<name>A7TMU7_VANPO</name>
<comment type="similarity">
    <text evidence="1 9">Belongs to the VPS11 family.</text>
</comment>
<accession>A7TMU7</accession>
<evidence type="ECO:0000256" key="4">
    <source>
        <dbReference type="ARBA" id="ARBA00022771"/>
    </source>
</evidence>
<dbReference type="GO" id="GO:0006904">
    <property type="term" value="P:vesicle docking involved in exocytosis"/>
    <property type="evidence" value="ECO:0007669"/>
    <property type="project" value="TreeGrafter"/>
</dbReference>
<dbReference type="GO" id="GO:0042144">
    <property type="term" value="P:vacuole fusion, non-autophagic"/>
    <property type="evidence" value="ECO:0007669"/>
    <property type="project" value="EnsemblFungi"/>
</dbReference>
<dbReference type="PANTHER" id="PTHR23323">
    <property type="entry name" value="VACUOLAR PROTEIN SORTING-ASSOCIATED PROTEIN"/>
    <property type="match status" value="1"/>
</dbReference>
<dbReference type="InterPro" id="IPR015943">
    <property type="entry name" value="WD40/YVTN_repeat-like_dom_sf"/>
</dbReference>
<dbReference type="InterPro" id="IPR024763">
    <property type="entry name" value="VPS11_C"/>
</dbReference>
<evidence type="ECO:0000256" key="9">
    <source>
        <dbReference type="PIRNR" id="PIRNR007860"/>
    </source>
</evidence>
<dbReference type="Pfam" id="PF23356">
    <property type="entry name" value="TPR_PEP5_VPS11"/>
    <property type="match status" value="1"/>
</dbReference>
<evidence type="ECO:0000313" key="13">
    <source>
        <dbReference type="EMBL" id="EDO16419.1"/>
    </source>
</evidence>
<dbReference type="AlphaFoldDB" id="A7TMU7"/>
<organism evidence="14">
    <name type="scientific">Vanderwaltozyma polyspora (strain ATCC 22028 / DSM 70294 / BCRC 21397 / CBS 2163 / NBRC 10782 / NRRL Y-8283 / UCD 57-17)</name>
    <name type="common">Kluyveromyces polysporus</name>
    <dbReference type="NCBI Taxonomy" id="436907"/>
    <lineage>
        <taxon>Eukaryota</taxon>
        <taxon>Fungi</taxon>
        <taxon>Dikarya</taxon>
        <taxon>Ascomycota</taxon>
        <taxon>Saccharomycotina</taxon>
        <taxon>Saccharomycetes</taxon>
        <taxon>Saccharomycetales</taxon>
        <taxon>Saccharomycetaceae</taxon>
        <taxon>Vanderwaltozyma</taxon>
    </lineage>
</organism>
<evidence type="ECO:0000256" key="11">
    <source>
        <dbReference type="PROSITE-ProRule" id="PRU01006"/>
    </source>
</evidence>
<keyword evidence="5" id="KW-0862">Zinc</keyword>
<dbReference type="InterPro" id="IPR013083">
    <property type="entry name" value="Znf_RING/FYVE/PHD"/>
</dbReference>
<evidence type="ECO:0000256" key="1">
    <source>
        <dbReference type="ARBA" id="ARBA00007070"/>
    </source>
</evidence>
<dbReference type="PROSITE" id="PS50236">
    <property type="entry name" value="CHCR"/>
    <property type="match status" value="1"/>
</dbReference>
<keyword evidence="9" id="KW-0833">Ubl conjugation pathway</keyword>
<dbReference type="KEGG" id="vpo:Kpol_1030p29"/>
<dbReference type="Pfam" id="PF23341">
    <property type="entry name" value="PEP5_VPS11_N"/>
    <property type="match status" value="1"/>
</dbReference>
<evidence type="ECO:0000256" key="5">
    <source>
        <dbReference type="ARBA" id="ARBA00022833"/>
    </source>
</evidence>
<comment type="subunit">
    <text evidence="9">Component of the homotypic vacuole fusion and vacuole protein sorting (HOPS) complex. Component of the class C core vacuole/endosome tethering (CORVET) complex.</text>
</comment>
<evidence type="ECO:0000256" key="7">
    <source>
        <dbReference type="ARBA" id="ARBA00023136"/>
    </source>
</evidence>
<sequence length="1016" mass="115946">MSLSSWRSFQFFENLPIRDPLTGTDTPLYSDQTLSAVAPLDRDKLVIGIQSNIVKVIGIRHSENLHEFKVFDSEHHITYLKVIDSFLLVVGECSGLPAQLKIYKLENILNHKYSSYHSLIEVKNGNNAHPISVISVSSDLNCIAVGFTDGRILLIRGDIARDRGSRQRVIYEDSLKEPITSIFLNSDTTFCYASTTSKVMLFNTSGRNNGNPDLLLNSKEGVDLYCSYYSKYSNEFICCFKDSIEFYKETGEKHSLVINEPSIKRVFPINENNLMIVTEAESSKTTTLEISGYIKPSTMKVMILDLTDKILSFTLYIQSTIIEVFKVPKVSSIFLLTSDGILHKITKKSINEQVEILVQKEMFEFALQLAKENHLSPLSLQHIHRQYGDFLFNKKRLNEATEQYIQCLDVVEMSSIISKYGVEESSNSLSLTNLSEYLWSLIKAGKAKPDYITLLLIVLIKLKNIDEIEDFIENFSREGIYSKDINVQNIDDETYFYSDKVLFDIDLIISLLEDSKFSNQAYKLAQKFTKDPVKIADILLNTLKDPFTTLEYTKSLSIDDTLRVLVVFSKDLLRLLPNDTNALLIDVFTGKFKRTNTFEDKVTSEPQQRDVSEVSKVFYSYTSFLGYRSNTNENTPKQKMEVGRSTYHPPKPSLIFNSFISRPFEFVVFLEACLDTYQRYGGLDDDKQILLTTLYDLYLSLARQDAEERRELWKEKAKNILNESMKLTNVSESQSRSSHNIGQPIDNSLMMLISHMNNIDIFELDKNNSTGTEVMEQFNSLILSGSPISCLEFVKNNGKNNEELCRKALSYFVSSSLILEDIGGEEVLKKEILDHVTENELIPLLDLIQILSKTNVASYGLVQNLLLDYITEEENETSRNIKLIASYEKELEEKKEKLNSLIKSNDPQHIKIKNVNCCMCEAGLELPIVVFKCTHNYHQRCLNEEDKKTDGSIVYKCPKCIVDLESSERLAKSQQEVKNNIKLVKMALNQGQEDSFKVVTDFIGRGGLEDKKVIIP</sequence>
<keyword evidence="4 10" id="KW-0863">Zinc-finger</keyword>
<evidence type="ECO:0000256" key="8">
    <source>
        <dbReference type="ARBA" id="ARBA00029433"/>
    </source>
</evidence>
<dbReference type="GO" id="GO:0032889">
    <property type="term" value="P:regulation of vacuole fusion, non-autophagic"/>
    <property type="evidence" value="ECO:0007669"/>
    <property type="project" value="EnsemblFungi"/>
</dbReference>
<dbReference type="PROSITE" id="PS50089">
    <property type="entry name" value="ZF_RING_2"/>
    <property type="match status" value="1"/>
</dbReference>
<dbReference type="GO" id="GO:0006886">
    <property type="term" value="P:intracellular protein transport"/>
    <property type="evidence" value="ECO:0007669"/>
    <property type="project" value="UniProtKB-UniRule"/>
</dbReference>
<dbReference type="EMBL" id="DS480425">
    <property type="protein sequence ID" value="EDO16419.1"/>
    <property type="molecule type" value="Genomic_DNA"/>
</dbReference>
<dbReference type="GO" id="GO:0035091">
    <property type="term" value="F:phosphatidylinositol binding"/>
    <property type="evidence" value="ECO:0007669"/>
    <property type="project" value="EnsemblFungi"/>
</dbReference>
<keyword evidence="14" id="KW-1185">Reference proteome</keyword>
<feature type="repeat" description="CHCR" evidence="11">
    <location>
        <begin position="404"/>
        <end position="578"/>
    </location>
</feature>
<dbReference type="InterPro" id="IPR016528">
    <property type="entry name" value="VPS11"/>
</dbReference>
<dbReference type="GO" id="GO:0030674">
    <property type="term" value="F:protein-macromolecule adaptor activity"/>
    <property type="evidence" value="ECO:0007669"/>
    <property type="project" value="TreeGrafter"/>
</dbReference>
<dbReference type="InterPro" id="IPR001841">
    <property type="entry name" value="Znf_RING"/>
</dbReference>
<dbReference type="OrthoDB" id="26184at2759"/>
<dbReference type="Gene3D" id="3.30.40.10">
    <property type="entry name" value="Zinc/RING finger domain, C3HC4 (zinc finger)"/>
    <property type="match status" value="1"/>
</dbReference>
<dbReference type="SUPFAM" id="SSF50978">
    <property type="entry name" value="WD40 repeat-like"/>
    <property type="match status" value="1"/>
</dbReference>
<dbReference type="FunCoup" id="A7TMU7">
    <property type="interactions" value="632"/>
</dbReference>
<dbReference type="GO" id="GO:0045324">
    <property type="term" value="P:late endosome to vacuole transport"/>
    <property type="evidence" value="ECO:0007669"/>
    <property type="project" value="EnsemblFungi"/>
</dbReference>
<dbReference type="GO" id="GO:0000329">
    <property type="term" value="C:fungal-type vacuole membrane"/>
    <property type="evidence" value="ECO:0007669"/>
    <property type="project" value="UniProtKB-UniRule"/>
</dbReference>
<protein>
    <recommendedName>
        <fullName evidence="9">E3 ubiquitin-protein ligase PEP5</fullName>
        <ecNumber evidence="9">2.3.2.27</ecNumber>
    </recommendedName>
</protein>
<dbReference type="PIRSF" id="PIRSF007860">
    <property type="entry name" value="VPS11"/>
    <property type="match status" value="1"/>
</dbReference>
<dbReference type="GO" id="GO:0007032">
    <property type="term" value="P:endosome organization"/>
    <property type="evidence" value="ECO:0007669"/>
    <property type="project" value="TreeGrafter"/>
</dbReference>
<dbReference type="GO" id="GO:0006895">
    <property type="term" value="P:Golgi to endosome transport"/>
    <property type="evidence" value="ECO:0007669"/>
    <property type="project" value="EnsemblFungi"/>
</dbReference>
<evidence type="ECO:0000259" key="12">
    <source>
        <dbReference type="PROSITE" id="PS50089"/>
    </source>
</evidence>
<dbReference type="SUPFAM" id="SSF57850">
    <property type="entry name" value="RING/U-box"/>
    <property type="match status" value="1"/>
</dbReference>
<dbReference type="STRING" id="436907.A7TMU7"/>
<dbReference type="InterPro" id="IPR057308">
    <property type="entry name" value="CHCR_PEP5_VPS11"/>
</dbReference>
<reference evidence="13 14" key="1">
    <citation type="journal article" date="2007" name="Proc. Natl. Acad. Sci. U.S.A.">
        <title>Independent sorting-out of thousands of duplicated gene pairs in two yeast species descended from a whole-genome duplication.</title>
        <authorList>
            <person name="Scannell D.R."/>
            <person name="Frank A.C."/>
            <person name="Conant G.C."/>
            <person name="Byrne K.P."/>
            <person name="Woolfit M."/>
            <person name="Wolfe K.H."/>
        </authorList>
    </citation>
    <scope>NUCLEOTIDE SEQUENCE [LARGE SCALE GENOMIC DNA]</scope>
    <source>
        <strain evidence="14">ATCC 22028 / DSM 70294 / BCRC 21397 / CBS 2163 / NBRC 10782 / NRRL Y-8283 / UCD 57-17</strain>
    </source>
</reference>
<gene>
    <name evidence="13" type="ORF">Kpol_1030p29</name>
</gene>
<dbReference type="InParanoid" id="A7TMU7"/>
<dbReference type="GO" id="GO:0035542">
    <property type="term" value="P:regulation of SNARE complex assembly"/>
    <property type="evidence" value="ECO:0007669"/>
    <property type="project" value="EnsemblFungi"/>
</dbReference>
<evidence type="ECO:0000313" key="14">
    <source>
        <dbReference type="Proteomes" id="UP000000267"/>
    </source>
</evidence>
<proteinExistence type="inferred from homology"/>
<keyword evidence="9" id="KW-0926">Vacuole</keyword>
<dbReference type="PANTHER" id="PTHR23323:SF24">
    <property type="entry name" value="VACUOLAR PROTEIN SORTING-ASSOCIATED PROTEIN 11 HOMOLOG"/>
    <property type="match status" value="1"/>
</dbReference>
<feature type="domain" description="RING-type" evidence="12">
    <location>
        <begin position="917"/>
        <end position="960"/>
    </location>
</feature>
<keyword evidence="3" id="KW-0479">Metal-binding</keyword>
<keyword evidence="2 9" id="KW-0813">Transport</keyword>
<dbReference type="InterPro" id="IPR036322">
    <property type="entry name" value="WD40_repeat_dom_sf"/>
</dbReference>
<dbReference type="Pfam" id="PF12451">
    <property type="entry name" value="VPS11_C"/>
    <property type="match status" value="1"/>
</dbReference>
<keyword evidence="7 9" id="KW-0472">Membrane</keyword>
<evidence type="ECO:0000256" key="2">
    <source>
        <dbReference type="ARBA" id="ARBA00022448"/>
    </source>
</evidence>
<keyword evidence="6 9" id="KW-0653">Protein transport</keyword>
<comment type="subcellular location">
    <subcellularLocation>
        <location evidence="8">Endomembrane system</location>
        <topology evidence="8">Peripheral membrane protein</topology>
        <orientation evidence="8">Cytoplasmic side</orientation>
    </subcellularLocation>
    <subcellularLocation>
        <location evidence="9">Vacuole membrane</location>
        <topology evidence="9">Peripheral membrane protein</topology>
        <orientation evidence="9">Cytoplasmic side</orientation>
    </subcellularLocation>
</comment>
<dbReference type="PhylomeDB" id="A7TMU7"/>
<evidence type="ECO:0000256" key="3">
    <source>
        <dbReference type="ARBA" id="ARBA00022723"/>
    </source>
</evidence>
<dbReference type="GO" id="GO:0008270">
    <property type="term" value="F:zinc ion binding"/>
    <property type="evidence" value="ECO:0007669"/>
    <property type="project" value="UniProtKB-KW"/>
</dbReference>
<dbReference type="GO" id="GO:0099022">
    <property type="term" value="P:vesicle tethering"/>
    <property type="evidence" value="ECO:0007669"/>
    <property type="project" value="EnsemblFungi"/>
</dbReference>
<dbReference type="GO" id="GO:0031901">
    <property type="term" value="C:early endosome membrane"/>
    <property type="evidence" value="ECO:0007669"/>
    <property type="project" value="EnsemblFungi"/>
</dbReference>
<dbReference type="GeneID" id="5544552"/>
<evidence type="ECO:0000256" key="6">
    <source>
        <dbReference type="ARBA" id="ARBA00022927"/>
    </source>
</evidence>
<dbReference type="GO" id="GO:0005829">
    <property type="term" value="C:cytosol"/>
    <property type="evidence" value="ECO:0007669"/>
    <property type="project" value="GOC"/>
</dbReference>
<dbReference type="InterPro" id="IPR057307">
    <property type="entry name" value="PEP5_VPS11_N"/>
</dbReference>
<dbReference type="Proteomes" id="UP000000267">
    <property type="component" value="Unassembled WGS sequence"/>
</dbReference>
<dbReference type="Gene3D" id="2.130.10.10">
    <property type="entry name" value="YVTN repeat-like/Quinoprotein amine dehydrogenase"/>
    <property type="match status" value="1"/>
</dbReference>
<comment type="catalytic activity">
    <reaction evidence="9">
        <text>S-ubiquitinyl-[E2 ubiquitin-conjugating enzyme]-L-cysteine + [acceptor protein]-L-lysine = [E2 ubiquitin-conjugating enzyme]-L-cysteine + N(6)-ubiquitinyl-[acceptor protein]-L-lysine.</text>
        <dbReference type="EC" id="2.3.2.27"/>
    </reaction>
</comment>
<dbReference type="InterPro" id="IPR000547">
    <property type="entry name" value="Clathrin_H-chain/VPS_repeat"/>
</dbReference>